<accession>A0A176QG39</accession>
<dbReference type="STRING" id="262209.AWH69_03000"/>
<dbReference type="Proteomes" id="UP000076976">
    <property type="component" value="Unassembled WGS sequence"/>
</dbReference>
<dbReference type="AlphaFoldDB" id="A0A176QG39"/>
<dbReference type="RefSeq" id="WP_068271224.1">
    <property type="nucleotide sequence ID" value="NZ_LQZG01000001.1"/>
</dbReference>
<organism evidence="1 2">
    <name type="scientific">Janibacter melonis</name>
    <dbReference type="NCBI Taxonomy" id="262209"/>
    <lineage>
        <taxon>Bacteria</taxon>
        <taxon>Bacillati</taxon>
        <taxon>Actinomycetota</taxon>
        <taxon>Actinomycetes</taxon>
        <taxon>Micrococcales</taxon>
        <taxon>Intrasporangiaceae</taxon>
        <taxon>Janibacter</taxon>
    </lineage>
</organism>
<protein>
    <submittedName>
        <fullName evidence="1">Uncharacterized protein</fullName>
    </submittedName>
</protein>
<evidence type="ECO:0000313" key="1">
    <source>
        <dbReference type="EMBL" id="OAB88766.1"/>
    </source>
</evidence>
<gene>
    <name evidence="1" type="ORF">AWH69_03000</name>
</gene>
<name>A0A176QG39_9MICO</name>
<evidence type="ECO:0000313" key="2">
    <source>
        <dbReference type="Proteomes" id="UP000076976"/>
    </source>
</evidence>
<dbReference type="EMBL" id="LQZG01000001">
    <property type="protein sequence ID" value="OAB88766.1"/>
    <property type="molecule type" value="Genomic_DNA"/>
</dbReference>
<proteinExistence type="predicted"/>
<sequence length="62" mass="7550">MSTIEIPMKLDTDRTVRELLYELGQVEEAERRVQASTDPDERRRRAVLRRRERQLVAELRRR</sequence>
<keyword evidence="2" id="KW-1185">Reference proteome</keyword>
<reference evidence="1 2" key="1">
    <citation type="submission" date="2016-01" db="EMBL/GenBank/DDBJ databases">
        <title>Janibacter melonis strain CD11_4 genome sequencing and assembly.</title>
        <authorList>
            <person name="Nair G.R."/>
            <person name="Kaur G."/>
            <person name="Chander A.M."/>
            <person name="Mayilraj S."/>
        </authorList>
    </citation>
    <scope>NUCLEOTIDE SEQUENCE [LARGE SCALE GENOMIC DNA]</scope>
    <source>
        <strain evidence="1 2">CD11-4</strain>
    </source>
</reference>
<comment type="caution">
    <text evidence="1">The sequence shown here is derived from an EMBL/GenBank/DDBJ whole genome shotgun (WGS) entry which is preliminary data.</text>
</comment>